<name>A0A127P5F9_9BURK</name>
<sequence length="38" mass="4488">MQPFSITTRTKQIGIYEEITENRTCIVFHARVLRFCQG</sequence>
<gene>
    <name evidence="1" type="ORF">CFter6_0242</name>
</gene>
<proteinExistence type="predicted"/>
<organism evidence="1">
    <name type="scientific">Collimonas fungivorans</name>
    <dbReference type="NCBI Taxonomy" id="158899"/>
    <lineage>
        <taxon>Bacteria</taxon>
        <taxon>Pseudomonadati</taxon>
        <taxon>Pseudomonadota</taxon>
        <taxon>Betaproteobacteria</taxon>
        <taxon>Burkholderiales</taxon>
        <taxon>Oxalobacteraceae</taxon>
        <taxon>Collimonas</taxon>
    </lineage>
</organism>
<dbReference type="EMBL" id="CP013232">
    <property type="protein sequence ID" value="AMO92973.1"/>
    <property type="molecule type" value="Genomic_DNA"/>
</dbReference>
<accession>A0A127P5F9</accession>
<evidence type="ECO:0000313" key="1">
    <source>
        <dbReference type="EMBL" id="AMO92973.1"/>
    </source>
</evidence>
<reference evidence="1 2" key="1">
    <citation type="submission" date="2015-11" db="EMBL/GenBank/DDBJ databases">
        <title>Exploring the genomic traits of fungus-feeding bacterial genus Collimonas.</title>
        <authorList>
            <person name="Song C."/>
            <person name="Schmidt R."/>
            <person name="de Jager V."/>
            <person name="Krzyzanowska D."/>
            <person name="Jongedijk E."/>
            <person name="Cankar K."/>
            <person name="Beekwilder J."/>
            <person name="van Veen A."/>
            <person name="de Boer W."/>
            <person name="van Veen J.A."/>
            <person name="Garbeva P."/>
        </authorList>
    </citation>
    <scope>NUCLEOTIDE SEQUENCE [LARGE SCALE GENOMIC DNA]</scope>
    <source>
        <strain evidence="1 2">Ter6</strain>
    </source>
</reference>
<dbReference type="Proteomes" id="UP000072421">
    <property type="component" value="Chromosome"/>
</dbReference>
<dbReference type="AlphaFoldDB" id="A0A127P5F9"/>
<evidence type="ECO:0000313" key="2">
    <source>
        <dbReference type="Proteomes" id="UP000072421"/>
    </source>
</evidence>
<protein>
    <submittedName>
        <fullName evidence="1">Uncharacterized protein</fullName>
    </submittedName>
</protein>